<evidence type="ECO:0000313" key="2">
    <source>
        <dbReference type="Proteomes" id="UP000414136"/>
    </source>
</evidence>
<proteinExistence type="predicted"/>
<organism evidence="1 2">
    <name type="scientific">Pandoraea captiosa</name>
    <dbReference type="NCBI Taxonomy" id="2508302"/>
    <lineage>
        <taxon>Bacteria</taxon>
        <taxon>Pseudomonadati</taxon>
        <taxon>Pseudomonadota</taxon>
        <taxon>Betaproteobacteria</taxon>
        <taxon>Burkholderiales</taxon>
        <taxon>Burkholderiaceae</taxon>
        <taxon>Pandoraea</taxon>
    </lineage>
</organism>
<keyword evidence="2" id="KW-1185">Reference proteome</keyword>
<name>A0A5E5AWY0_9BURK</name>
<protein>
    <submittedName>
        <fullName evidence="1">Uncharacterized protein</fullName>
    </submittedName>
</protein>
<accession>A0A5E5AWY0</accession>
<gene>
    <name evidence="1" type="ORF">PCA31118_05272</name>
</gene>
<evidence type="ECO:0000313" key="1">
    <source>
        <dbReference type="EMBL" id="VVE76690.1"/>
    </source>
</evidence>
<dbReference type="AlphaFoldDB" id="A0A5E5AWY0"/>
<dbReference type="EMBL" id="CABPSQ010000021">
    <property type="protein sequence ID" value="VVE76690.1"/>
    <property type="molecule type" value="Genomic_DNA"/>
</dbReference>
<sequence>MGFLLFVFVACGHSGHDAYVRKSLNRRDYPVASAHPFLLRLG</sequence>
<reference evidence="1 2" key="1">
    <citation type="submission" date="2019-08" db="EMBL/GenBank/DDBJ databases">
        <authorList>
            <person name="Peeters C."/>
        </authorList>
    </citation>
    <scope>NUCLEOTIDE SEQUENCE [LARGE SCALE GENOMIC DNA]</scope>
    <source>
        <strain evidence="1 2">LMG 31118</strain>
    </source>
</reference>
<dbReference type="Proteomes" id="UP000414136">
    <property type="component" value="Unassembled WGS sequence"/>
</dbReference>